<keyword evidence="2" id="KW-1185">Reference proteome</keyword>
<dbReference type="PANTHER" id="PTHR44099">
    <property type="entry name" value="RABCONNECTIN-3B, ISOFORM A"/>
    <property type="match status" value="1"/>
</dbReference>
<evidence type="ECO:0000256" key="1">
    <source>
        <dbReference type="PROSITE-ProRule" id="PRU00221"/>
    </source>
</evidence>
<evidence type="ECO:0000313" key="2">
    <source>
        <dbReference type="Proteomes" id="UP000095280"/>
    </source>
</evidence>
<dbReference type="GO" id="GO:0005737">
    <property type="term" value="C:cytoplasm"/>
    <property type="evidence" value="ECO:0007669"/>
    <property type="project" value="TreeGrafter"/>
</dbReference>
<dbReference type="InterPro" id="IPR036322">
    <property type="entry name" value="WD40_repeat_dom_sf"/>
</dbReference>
<feature type="repeat" description="WD" evidence="1">
    <location>
        <begin position="28"/>
        <end position="55"/>
    </location>
</feature>
<dbReference type="InterPro" id="IPR049916">
    <property type="entry name" value="WDR72-like"/>
</dbReference>
<dbReference type="PROSITE" id="PS50082">
    <property type="entry name" value="WD_REPEATS_2"/>
    <property type="match status" value="1"/>
</dbReference>
<dbReference type="InterPro" id="IPR001680">
    <property type="entry name" value="WD40_rpt"/>
</dbReference>
<dbReference type="SUPFAM" id="SSF50978">
    <property type="entry name" value="WD40 repeat-like"/>
    <property type="match status" value="1"/>
</dbReference>
<dbReference type="WBParaSite" id="maker-unitig_12773-snap-gene-0.3-mRNA-1">
    <property type="protein sequence ID" value="maker-unitig_12773-snap-gene-0.3-mRNA-1"/>
    <property type="gene ID" value="maker-unitig_12773-snap-gene-0.3"/>
</dbReference>
<dbReference type="Proteomes" id="UP000095280">
    <property type="component" value="Unplaced"/>
</dbReference>
<organism evidence="2 3">
    <name type="scientific">Macrostomum lignano</name>
    <dbReference type="NCBI Taxonomy" id="282301"/>
    <lineage>
        <taxon>Eukaryota</taxon>
        <taxon>Metazoa</taxon>
        <taxon>Spiralia</taxon>
        <taxon>Lophotrochozoa</taxon>
        <taxon>Platyhelminthes</taxon>
        <taxon>Rhabditophora</taxon>
        <taxon>Macrostomorpha</taxon>
        <taxon>Macrostomida</taxon>
        <taxon>Macrostomidae</taxon>
        <taxon>Macrostomum</taxon>
    </lineage>
</organism>
<keyword evidence="1" id="KW-0853">WD repeat</keyword>
<sequence>MLSSTNSDTFKCIVPVTLWSKEPPSHCITSIILMPEHSSIVTGSREGHIIVWDVQEQWKLKPEFVYFSHNTSVDVLCEVFVTLPDSTPDLDGHFVSSDASGKMMLWNMNAATCKLTRHSQFVHTAIKYYQSTSSSTPMLLCCGRYPDILVLNPATLDSLFTLSSRRKPQWMSAFSACSATKAAMGGVKLEDESKTVRCMSTQAMACHPDNPRTLLLVTPKFWQIYDAVDMCLLVSQEAPRALAGSREIFLAINRVLVGTTDGEAYVYQLPAG</sequence>
<proteinExistence type="predicted"/>
<reference evidence="3" key="1">
    <citation type="submission" date="2016-11" db="UniProtKB">
        <authorList>
            <consortium name="WormBaseParasite"/>
        </authorList>
    </citation>
    <scope>IDENTIFICATION</scope>
</reference>
<protein>
    <submittedName>
        <fullName evidence="3">WD_REPEATS_REGION domain-containing protein</fullName>
    </submittedName>
</protein>
<dbReference type="Gene3D" id="2.130.10.10">
    <property type="entry name" value="YVTN repeat-like/Quinoprotein amine dehydrogenase"/>
    <property type="match status" value="1"/>
</dbReference>
<dbReference type="AlphaFoldDB" id="A0A1I8F2C9"/>
<dbReference type="PANTHER" id="PTHR44099:SF4">
    <property type="entry name" value="RABCONNECTIN-3B, ISOFORM A"/>
    <property type="match status" value="1"/>
</dbReference>
<accession>A0A1I8F2C9</accession>
<evidence type="ECO:0000313" key="3">
    <source>
        <dbReference type="WBParaSite" id="maker-unitig_12773-snap-gene-0.3-mRNA-1"/>
    </source>
</evidence>
<dbReference type="InterPro" id="IPR015943">
    <property type="entry name" value="WD40/YVTN_repeat-like_dom_sf"/>
</dbReference>
<name>A0A1I8F2C9_9PLAT</name>